<gene>
    <name evidence="5" type="ORF">BDV30DRAFT_235027</name>
</gene>
<evidence type="ECO:0000256" key="1">
    <source>
        <dbReference type="ARBA" id="ARBA00022669"/>
    </source>
</evidence>
<dbReference type="PANTHER" id="PTHR34997:SF2">
    <property type="entry name" value="LYSM DOMAIN-CONTAINING PROTEIN-RELATED"/>
    <property type="match status" value="1"/>
</dbReference>
<reference evidence="5 6" key="1">
    <citation type="submission" date="2019-04" db="EMBL/GenBank/DDBJ databases">
        <title>Fungal friends and foes A comparative genomics study of 23 Aspergillus species from section Flavi.</title>
        <authorList>
            <consortium name="DOE Joint Genome Institute"/>
            <person name="Kjaerbolling I."/>
            <person name="Vesth T.C."/>
            <person name="Frisvad J.C."/>
            <person name="Nybo J.L."/>
            <person name="Theobald S."/>
            <person name="Kildgaard S."/>
            <person name="Petersen T.I."/>
            <person name="Kuo A."/>
            <person name="Sato A."/>
            <person name="Lyhne E.K."/>
            <person name="Kogle M.E."/>
            <person name="Wiebenga A."/>
            <person name="Kun R.S."/>
            <person name="Lubbers R.J."/>
            <person name="Makela M.R."/>
            <person name="Barry K."/>
            <person name="Chovatia M."/>
            <person name="Clum A."/>
            <person name="Daum C."/>
            <person name="Haridas S."/>
            <person name="He G."/>
            <person name="LaButti K."/>
            <person name="Lipzen A."/>
            <person name="Mondo S."/>
            <person name="Pangilinan J."/>
            <person name="Riley R."/>
            <person name="Salamov A."/>
            <person name="Simmons B.A."/>
            <person name="Magnuson J.K."/>
            <person name="Henrissat B."/>
            <person name="Mortensen U.H."/>
            <person name="Larsen T.O."/>
            <person name="De vries R.P."/>
            <person name="Grigoriev I.V."/>
            <person name="Machida M."/>
            <person name="Baker S.E."/>
            <person name="Andersen M.R."/>
        </authorList>
    </citation>
    <scope>NUCLEOTIDE SEQUENCE [LARGE SCALE GENOMIC DNA]</scope>
    <source>
        <strain evidence="5 6">CBS 117635</strain>
    </source>
</reference>
<dbReference type="PROSITE" id="PS51782">
    <property type="entry name" value="LYSM"/>
    <property type="match status" value="2"/>
</dbReference>
<dbReference type="SUPFAM" id="SSF54106">
    <property type="entry name" value="LysM domain"/>
    <property type="match status" value="2"/>
</dbReference>
<dbReference type="EMBL" id="ML732773">
    <property type="protein sequence ID" value="KAB8277229.1"/>
    <property type="molecule type" value="Genomic_DNA"/>
</dbReference>
<evidence type="ECO:0000256" key="3">
    <source>
        <dbReference type="ARBA" id="ARBA00023026"/>
    </source>
</evidence>
<accession>A0A5N6JFZ4</accession>
<feature type="domain" description="LysM" evidence="4">
    <location>
        <begin position="78"/>
        <end position="124"/>
    </location>
</feature>
<keyword evidence="6" id="KW-1185">Reference proteome</keyword>
<evidence type="ECO:0000313" key="6">
    <source>
        <dbReference type="Proteomes" id="UP000326289"/>
    </source>
</evidence>
<dbReference type="CDD" id="cd00118">
    <property type="entry name" value="LysM"/>
    <property type="match status" value="1"/>
</dbReference>
<dbReference type="InterPro" id="IPR052210">
    <property type="entry name" value="LysM1-like"/>
</dbReference>
<dbReference type="AlphaFoldDB" id="A0A5N6JFZ4"/>
<proteinExistence type="predicted"/>
<name>A0A5N6JFZ4_9EURO</name>
<feature type="domain" description="LysM" evidence="4">
    <location>
        <begin position="159"/>
        <end position="205"/>
    </location>
</feature>
<dbReference type="Gene3D" id="3.10.350.10">
    <property type="entry name" value="LysM domain"/>
    <property type="match status" value="2"/>
</dbReference>
<dbReference type="InterPro" id="IPR036779">
    <property type="entry name" value="LysM_dom_sf"/>
</dbReference>
<dbReference type="Proteomes" id="UP000326289">
    <property type="component" value="Unassembled WGS sequence"/>
</dbReference>
<keyword evidence="1" id="KW-0147">Chitin-binding</keyword>
<dbReference type="GO" id="GO:0008061">
    <property type="term" value="F:chitin binding"/>
    <property type="evidence" value="ECO:0007669"/>
    <property type="project" value="UniProtKB-KW"/>
</dbReference>
<keyword evidence="3" id="KW-0843">Virulence</keyword>
<sequence length="209" mass="22555">MFNQMMTVGRLQKPIRSTKQTFINGIPRLVTTVKAYNPITTFVLVLIVSSATTTPTSTGTAVVTPMPVQPGIVPFCDDFYFVQPGDECETLAKSYEIALGDFYTWKPEVKNDCGRLQANVYVCVGVGSSNITPSPGKSTGSAVSTPTPTQAGMTDSCGSFYYVKPKDGCWEIAHSYSIELQDFYSWNPAVGNNCQGLQANVYACVGPLA</sequence>
<keyword evidence="2" id="KW-0732">Signal</keyword>
<dbReference type="InterPro" id="IPR018392">
    <property type="entry name" value="LysM"/>
</dbReference>
<protein>
    <recommendedName>
        <fullName evidence="4">LysM domain-containing protein</fullName>
    </recommendedName>
</protein>
<dbReference type="PANTHER" id="PTHR34997">
    <property type="entry name" value="AM15"/>
    <property type="match status" value="1"/>
</dbReference>
<evidence type="ECO:0000256" key="2">
    <source>
        <dbReference type="ARBA" id="ARBA00022729"/>
    </source>
</evidence>
<evidence type="ECO:0000313" key="5">
    <source>
        <dbReference type="EMBL" id="KAB8277229.1"/>
    </source>
</evidence>
<dbReference type="Pfam" id="PF01476">
    <property type="entry name" value="LysM"/>
    <property type="match status" value="1"/>
</dbReference>
<organism evidence="5 6">
    <name type="scientific">Aspergillus minisclerotigenes</name>
    <dbReference type="NCBI Taxonomy" id="656917"/>
    <lineage>
        <taxon>Eukaryota</taxon>
        <taxon>Fungi</taxon>
        <taxon>Dikarya</taxon>
        <taxon>Ascomycota</taxon>
        <taxon>Pezizomycotina</taxon>
        <taxon>Eurotiomycetes</taxon>
        <taxon>Eurotiomycetidae</taxon>
        <taxon>Eurotiales</taxon>
        <taxon>Aspergillaceae</taxon>
        <taxon>Aspergillus</taxon>
        <taxon>Aspergillus subgen. Circumdati</taxon>
    </lineage>
</organism>
<evidence type="ECO:0000259" key="4">
    <source>
        <dbReference type="PROSITE" id="PS51782"/>
    </source>
</evidence>